<dbReference type="SUPFAM" id="SSF54427">
    <property type="entry name" value="NTF2-like"/>
    <property type="match status" value="1"/>
</dbReference>
<organism evidence="2 3">
    <name type="scientific">Caldalkalibacillus horti</name>
    <dbReference type="NCBI Taxonomy" id="77523"/>
    <lineage>
        <taxon>Bacteria</taxon>
        <taxon>Bacillati</taxon>
        <taxon>Bacillota</taxon>
        <taxon>Bacilli</taxon>
        <taxon>Bacillales</taxon>
        <taxon>Bacillaceae</taxon>
        <taxon>Caldalkalibacillus</taxon>
    </lineage>
</organism>
<protein>
    <recommendedName>
        <fullName evidence="1">SnoaL-like domain-containing protein</fullName>
    </recommendedName>
</protein>
<dbReference type="InterPro" id="IPR008317">
    <property type="entry name" value="UCP030561"/>
</dbReference>
<dbReference type="Pfam" id="PF12680">
    <property type="entry name" value="SnoaL_2"/>
    <property type="match status" value="1"/>
</dbReference>
<reference evidence="2 3" key="1">
    <citation type="submission" date="2023-07" db="EMBL/GenBank/DDBJ databases">
        <title>Genomic Encyclopedia of Type Strains, Phase IV (KMG-IV): sequencing the most valuable type-strain genomes for metagenomic binning, comparative biology and taxonomic classification.</title>
        <authorList>
            <person name="Goeker M."/>
        </authorList>
    </citation>
    <scope>NUCLEOTIDE SEQUENCE [LARGE SCALE GENOMIC DNA]</scope>
    <source>
        <strain evidence="2 3">DSM 12751</strain>
    </source>
</reference>
<dbReference type="EMBL" id="JAUSTY010000006">
    <property type="protein sequence ID" value="MDQ0165895.1"/>
    <property type="molecule type" value="Genomic_DNA"/>
</dbReference>
<name>A0ABT9VY27_9BACI</name>
<dbReference type="PIRSF" id="PIRSF030561">
    <property type="entry name" value="UCP030561"/>
    <property type="match status" value="1"/>
</dbReference>
<accession>A0ABT9VY27</accession>
<comment type="caution">
    <text evidence="2">The sequence shown here is derived from an EMBL/GenBank/DDBJ whole genome shotgun (WGS) entry which is preliminary data.</text>
</comment>
<sequence length="118" mass="13633">MSKHSFNDDILRPAQKQLEAYNNRDIDSFMECYTENCVVEDAQGNVLMEGHEAMRKRYTELFEMSPNLHCELVSRIQIGSYVLDEEHVTGSRGSKDISHVVAVYRVANGLIEHVRFIR</sequence>
<feature type="domain" description="SnoaL-like" evidence="1">
    <location>
        <begin position="15"/>
        <end position="112"/>
    </location>
</feature>
<dbReference type="Proteomes" id="UP001235840">
    <property type="component" value="Unassembled WGS sequence"/>
</dbReference>
<evidence type="ECO:0000313" key="3">
    <source>
        <dbReference type="Proteomes" id="UP001235840"/>
    </source>
</evidence>
<keyword evidence="3" id="KW-1185">Reference proteome</keyword>
<proteinExistence type="predicted"/>
<evidence type="ECO:0000259" key="1">
    <source>
        <dbReference type="Pfam" id="PF12680"/>
    </source>
</evidence>
<dbReference type="InterPro" id="IPR032710">
    <property type="entry name" value="NTF2-like_dom_sf"/>
</dbReference>
<dbReference type="Gene3D" id="3.10.450.50">
    <property type="match status" value="1"/>
</dbReference>
<dbReference type="InterPro" id="IPR037401">
    <property type="entry name" value="SnoaL-like"/>
</dbReference>
<dbReference type="RefSeq" id="WP_307393590.1">
    <property type="nucleotide sequence ID" value="NZ_BAAADK010000032.1"/>
</dbReference>
<gene>
    <name evidence="2" type="ORF">J2S11_001796</name>
</gene>
<evidence type="ECO:0000313" key="2">
    <source>
        <dbReference type="EMBL" id="MDQ0165895.1"/>
    </source>
</evidence>